<dbReference type="RefSeq" id="WP_154239107.1">
    <property type="nucleotide sequence ID" value="NZ_WKPI01000020.1"/>
</dbReference>
<dbReference type="EMBL" id="WKPJ01000018">
    <property type="protein sequence ID" value="MSA89963.1"/>
    <property type="molecule type" value="Genomic_DNA"/>
</dbReference>
<keyword evidence="1" id="KW-0472">Membrane</keyword>
<feature type="transmembrane region" description="Helical" evidence="1">
    <location>
        <begin position="99"/>
        <end position="123"/>
    </location>
</feature>
<feature type="transmembrane region" description="Helical" evidence="1">
    <location>
        <begin position="804"/>
        <end position="828"/>
    </location>
</feature>
<evidence type="ECO:0000313" key="3">
    <source>
        <dbReference type="EMBL" id="MSC33718.1"/>
    </source>
</evidence>
<dbReference type="Proteomes" id="UP000480929">
    <property type="component" value="Unassembled WGS sequence"/>
</dbReference>
<feature type="transmembrane region" description="Helical" evidence="1">
    <location>
        <begin position="228"/>
        <end position="250"/>
    </location>
</feature>
<feature type="transmembrane region" description="Helical" evidence="1">
    <location>
        <begin position="135"/>
        <end position="161"/>
    </location>
</feature>
<feature type="transmembrane region" description="Helical" evidence="1">
    <location>
        <begin position="319"/>
        <end position="338"/>
    </location>
</feature>
<feature type="transmembrane region" description="Helical" evidence="1">
    <location>
        <begin position="181"/>
        <end position="208"/>
    </location>
</feature>
<organism evidence="2 4">
    <name type="scientific">Holdemania massiliensis</name>
    <dbReference type="NCBI Taxonomy" id="1468449"/>
    <lineage>
        <taxon>Bacteria</taxon>
        <taxon>Bacillati</taxon>
        <taxon>Bacillota</taxon>
        <taxon>Erysipelotrichia</taxon>
        <taxon>Erysipelotrichales</taxon>
        <taxon>Erysipelotrichaceae</taxon>
        <taxon>Holdemania</taxon>
    </lineage>
</organism>
<reference evidence="4 5" key="1">
    <citation type="journal article" date="2019" name="Nat. Med.">
        <title>A library of human gut bacterial isolates paired with longitudinal multiomics data enables mechanistic microbiome research.</title>
        <authorList>
            <person name="Poyet M."/>
            <person name="Groussin M."/>
            <person name="Gibbons S.M."/>
            <person name="Avila-Pacheco J."/>
            <person name="Jiang X."/>
            <person name="Kearney S.M."/>
            <person name="Perrotta A.R."/>
            <person name="Berdy B."/>
            <person name="Zhao S."/>
            <person name="Lieberman T.D."/>
            <person name="Swanson P.K."/>
            <person name="Smith M."/>
            <person name="Roesemann S."/>
            <person name="Alexander J.E."/>
            <person name="Rich S.A."/>
            <person name="Livny J."/>
            <person name="Vlamakis H."/>
            <person name="Clish C."/>
            <person name="Bullock K."/>
            <person name="Deik A."/>
            <person name="Scott J."/>
            <person name="Pierce K.A."/>
            <person name="Xavier R.J."/>
            <person name="Alm E.J."/>
        </authorList>
    </citation>
    <scope>NUCLEOTIDE SEQUENCE [LARGE SCALE GENOMIC DNA]</scope>
    <source>
        <strain evidence="2 4">BIOML-A4</strain>
        <strain evidence="3 5">BIOML-A5</strain>
    </source>
</reference>
<sequence length="840" mass="93314">MRGLKISRRPLFAFLGTFVLLCGIFAVLGFVPFGGRSLLINDLNIQYVEYFKYLHTVVTGQNSLTYASVAGMGSSFIPIFSYYCSSPLQLFFALLPQEAILLSISGVTLIKLSLCCMTMLIYLDQRFGQRRIHGLFALGYAFSGTAIAYSQCVMWLDGLIWLPILLWGVERILQGKSAKLFTLAVAVSVFSNYYTALMGLMFACLFVLARYFSEKPAISFFTVLKKGLWGMGIGLACNGWLLIPSFLSVINNRLVQPAQVLPSFSMERLIGLNNAFPFVPAVTLGQEITFDYAGLLCLILVLSSFFQRSRSRRKKVVDGLTLLLFAASVLITPFYKLWHFLSMPYGFPSRFSFVIVFWLIVTAAQVWESRDKRSLLWGSALSLILLACNTTMTLPVKLAAAGLLMVITALLVYGFQKVLAVVVIGELALSCTAAFRSLDHDNVYDGYASAQEVLGYQSEVQEALASFESESGYRIENLSMRNQNEGLGYNYPGISHYSSTYDKKVSDFLEHYGVSHRMFGSTYQGTTLFLDAFLGLRYLLREKGEIHVQTQADHYSKIAETSTFEILENPYALPLGFVIEDHGDAPIPQTTTILAQNELARLCGAEPIITPLKDPDLFVWDGDELSSSPLVVARRPDAETSIAIYTQSLNGEDPLYLQLPYETDETWYQLWINQNYALDDHTGYNAGAQYLGAYAPGEDILVQLVVRDELLRLSKAEVFSLDLSALAEWTAQVQKQGAEAIEIQGSTITMQVQAEAGQKLLTTIPFDKGWKAEIDGNTVPIEVFQNTFIELPLTAGTHEITLHFWPRGLTLGLAVSAAGTLMALLGLLHTRKKRTTRSGL</sequence>
<feature type="transmembrane region" description="Helical" evidence="1">
    <location>
        <begin position="350"/>
        <end position="367"/>
    </location>
</feature>
<dbReference type="PANTHER" id="PTHR38454">
    <property type="entry name" value="INTEGRAL MEMBRANE PROTEIN-RELATED"/>
    <property type="match status" value="1"/>
</dbReference>
<feature type="transmembrane region" description="Helical" evidence="1">
    <location>
        <begin position="12"/>
        <end position="33"/>
    </location>
</feature>
<dbReference type="OrthoDB" id="9815466at2"/>
<evidence type="ECO:0000313" key="2">
    <source>
        <dbReference type="EMBL" id="MSA89963.1"/>
    </source>
</evidence>
<comment type="caution">
    <text evidence="2">The sequence shown here is derived from an EMBL/GenBank/DDBJ whole genome shotgun (WGS) entry which is preliminary data.</text>
</comment>
<keyword evidence="1" id="KW-1133">Transmembrane helix</keyword>
<evidence type="ECO:0000313" key="5">
    <source>
        <dbReference type="Proteomes" id="UP000480929"/>
    </source>
</evidence>
<keyword evidence="5" id="KW-1185">Reference proteome</keyword>
<dbReference type="Proteomes" id="UP000433575">
    <property type="component" value="Unassembled WGS sequence"/>
</dbReference>
<dbReference type="InterPro" id="IPR018580">
    <property type="entry name" value="Uncharacterised_YfhO"/>
</dbReference>
<gene>
    <name evidence="3" type="ORF">GKD88_11350</name>
    <name evidence="2" type="ORF">GKE08_11550</name>
</gene>
<name>A0A6N7S7V1_9FIRM</name>
<protein>
    <submittedName>
        <fullName evidence="2">YfhO family protein</fullName>
    </submittedName>
</protein>
<evidence type="ECO:0000313" key="4">
    <source>
        <dbReference type="Proteomes" id="UP000433575"/>
    </source>
</evidence>
<dbReference type="Pfam" id="PF09586">
    <property type="entry name" value="YfhO"/>
    <property type="match status" value="1"/>
</dbReference>
<dbReference type="AlphaFoldDB" id="A0A6N7S7V1"/>
<feature type="transmembrane region" description="Helical" evidence="1">
    <location>
        <begin position="374"/>
        <end position="392"/>
    </location>
</feature>
<dbReference type="EMBL" id="WKPI01000020">
    <property type="protein sequence ID" value="MSC33718.1"/>
    <property type="molecule type" value="Genomic_DNA"/>
</dbReference>
<proteinExistence type="predicted"/>
<dbReference type="PANTHER" id="PTHR38454:SF1">
    <property type="entry name" value="INTEGRAL MEMBRANE PROTEIN"/>
    <property type="match status" value="1"/>
</dbReference>
<evidence type="ECO:0000256" key="1">
    <source>
        <dbReference type="SAM" id="Phobius"/>
    </source>
</evidence>
<keyword evidence="1" id="KW-0812">Transmembrane</keyword>
<accession>A0A6N7S7V1</accession>